<reference evidence="3" key="1">
    <citation type="journal article" date="2019" name="Int. J. Syst. Evol. Microbiol.">
        <title>The Global Catalogue of Microorganisms (GCM) 10K type strain sequencing project: providing services to taxonomists for standard genome sequencing and annotation.</title>
        <authorList>
            <consortium name="The Broad Institute Genomics Platform"/>
            <consortium name="The Broad Institute Genome Sequencing Center for Infectious Disease"/>
            <person name="Wu L."/>
            <person name="Ma J."/>
        </authorList>
    </citation>
    <scope>NUCLEOTIDE SEQUENCE [LARGE SCALE GENOMIC DNA]</scope>
    <source>
        <strain evidence="3">NBRC 102520</strain>
    </source>
</reference>
<protein>
    <recommendedName>
        <fullName evidence="4">PepSY domain-containing protein</fullName>
    </recommendedName>
</protein>
<comment type="caution">
    <text evidence="2">The sequence shown here is derived from an EMBL/GenBank/DDBJ whole genome shotgun (WGS) entry which is preliminary data.</text>
</comment>
<keyword evidence="1" id="KW-0732">Signal</keyword>
<sequence>MRRSLLAAAALALLISTASAGDFRAADIAKLPQDKVAVIKANCAKEWGDNFRLREYCEDLKYEALQNLISRGSIGPKGERL</sequence>
<organism evidence="2 3">
    <name type="scientific">Bradyrhizobium iriomotense</name>
    <dbReference type="NCBI Taxonomy" id="441950"/>
    <lineage>
        <taxon>Bacteria</taxon>
        <taxon>Pseudomonadati</taxon>
        <taxon>Pseudomonadota</taxon>
        <taxon>Alphaproteobacteria</taxon>
        <taxon>Hyphomicrobiales</taxon>
        <taxon>Nitrobacteraceae</taxon>
        <taxon>Bradyrhizobium</taxon>
    </lineage>
</organism>
<dbReference type="Proteomes" id="UP001156905">
    <property type="component" value="Unassembled WGS sequence"/>
</dbReference>
<feature type="signal peptide" evidence="1">
    <location>
        <begin position="1"/>
        <end position="20"/>
    </location>
</feature>
<proteinExistence type="predicted"/>
<feature type="chain" id="PRO_5046026895" description="PepSY domain-containing protein" evidence="1">
    <location>
        <begin position="21"/>
        <end position="81"/>
    </location>
</feature>
<evidence type="ECO:0000256" key="1">
    <source>
        <dbReference type="SAM" id="SignalP"/>
    </source>
</evidence>
<name>A0ABQ6B4T0_9BRAD</name>
<dbReference type="EMBL" id="BSOW01000019">
    <property type="protein sequence ID" value="GLR88459.1"/>
    <property type="molecule type" value="Genomic_DNA"/>
</dbReference>
<gene>
    <name evidence="2" type="ORF">GCM10007857_51710</name>
</gene>
<evidence type="ECO:0000313" key="3">
    <source>
        <dbReference type="Proteomes" id="UP001156905"/>
    </source>
</evidence>
<accession>A0ABQ6B4T0</accession>
<evidence type="ECO:0008006" key="4">
    <source>
        <dbReference type="Google" id="ProtNLM"/>
    </source>
</evidence>
<evidence type="ECO:0000313" key="2">
    <source>
        <dbReference type="EMBL" id="GLR88459.1"/>
    </source>
</evidence>
<keyword evidence="3" id="KW-1185">Reference proteome</keyword>